<comment type="caution">
    <text evidence="1">The sequence shown here is derived from an EMBL/GenBank/DDBJ whole genome shotgun (WGS) entry which is preliminary data.</text>
</comment>
<evidence type="ECO:0000313" key="1">
    <source>
        <dbReference type="EMBL" id="CAJ2506032.1"/>
    </source>
</evidence>
<gene>
    <name evidence="1" type="ORF">KHLLAP_LOCUS6500</name>
</gene>
<evidence type="ECO:0000313" key="2">
    <source>
        <dbReference type="Proteomes" id="UP001295740"/>
    </source>
</evidence>
<reference evidence="1" key="1">
    <citation type="submission" date="2023-10" db="EMBL/GenBank/DDBJ databases">
        <authorList>
            <person name="Hackl T."/>
        </authorList>
    </citation>
    <scope>NUCLEOTIDE SEQUENCE</scope>
</reference>
<dbReference type="AlphaFoldDB" id="A0AAI8YIN6"/>
<keyword evidence="2" id="KW-1185">Reference proteome</keyword>
<accession>A0AAI8YIN6</accession>
<sequence>MADVIGVISGIVSPVKVTKELVLLCYKYIGSVRDAPADLRRIGNQVSVFLTEVQSLECYITTHPEDTDTIQTLAKPDGVLIESRSTIEELMSLLGPRMTAVESSASPRGLRATMSRLTLDDLNWPRKERKVRKILSDLESFKNTTTLALTNGLARDIQVVKVGVRDLQAGMQAVNAALD</sequence>
<protein>
    <submittedName>
        <fullName evidence="1">Uu.00g001620.m01.CDS01</fullName>
    </submittedName>
</protein>
<dbReference type="EMBL" id="CAUWAG010000008">
    <property type="protein sequence ID" value="CAJ2506032.1"/>
    <property type="molecule type" value="Genomic_DNA"/>
</dbReference>
<dbReference type="Proteomes" id="UP001295740">
    <property type="component" value="Unassembled WGS sequence"/>
</dbReference>
<proteinExistence type="predicted"/>
<name>A0AAI8YIN6_9PEZI</name>
<organism evidence="1 2">
    <name type="scientific">Anthostomella pinea</name>
    <dbReference type="NCBI Taxonomy" id="933095"/>
    <lineage>
        <taxon>Eukaryota</taxon>
        <taxon>Fungi</taxon>
        <taxon>Dikarya</taxon>
        <taxon>Ascomycota</taxon>
        <taxon>Pezizomycotina</taxon>
        <taxon>Sordariomycetes</taxon>
        <taxon>Xylariomycetidae</taxon>
        <taxon>Xylariales</taxon>
        <taxon>Xylariaceae</taxon>
        <taxon>Anthostomella</taxon>
    </lineage>
</organism>